<proteinExistence type="predicted"/>
<evidence type="ECO:0000313" key="8">
    <source>
        <dbReference type="Proteomes" id="UP000593567"/>
    </source>
</evidence>
<keyword evidence="2 5" id="KW-0547">Nucleotide-binding</keyword>
<dbReference type="InterPro" id="IPR020561">
    <property type="entry name" value="PRibGlycinamid_synth_ATP-grasp"/>
</dbReference>
<protein>
    <submittedName>
        <fullName evidence="7">GART</fullName>
    </submittedName>
</protein>
<name>A0A7J7KT78_BUGNE</name>
<dbReference type="GO" id="GO:0046084">
    <property type="term" value="P:adenine biosynthetic process"/>
    <property type="evidence" value="ECO:0007669"/>
    <property type="project" value="TreeGrafter"/>
</dbReference>
<dbReference type="EMBL" id="VXIV02000054">
    <property type="protein sequence ID" value="KAF6041392.1"/>
    <property type="molecule type" value="Genomic_DNA"/>
</dbReference>
<gene>
    <name evidence="7" type="ORF">EB796_000297</name>
</gene>
<dbReference type="GO" id="GO:0005829">
    <property type="term" value="C:cytosol"/>
    <property type="evidence" value="ECO:0007669"/>
    <property type="project" value="TreeGrafter"/>
</dbReference>
<dbReference type="InterPro" id="IPR004733">
    <property type="entry name" value="PurM_cligase"/>
</dbReference>
<dbReference type="PANTHER" id="PTHR10520">
    <property type="entry name" value="TRIFUNCTIONAL PURINE BIOSYNTHETIC PROTEIN ADENOSINE-3-RELATED"/>
    <property type="match status" value="1"/>
</dbReference>
<feature type="domain" description="ATP-grasp" evidence="6">
    <location>
        <begin position="7"/>
        <end position="64"/>
    </location>
</feature>
<evidence type="ECO:0000313" key="7">
    <source>
        <dbReference type="EMBL" id="KAF6041392.1"/>
    </source>
</evidence>
<keyword evidence="1" id="KW-0436">Ligase</keyword>
<keyword evidence="8" id="KW-1185">Reference proteome</keyword>
<dbReference type="SUPFAM" id="SSF55326">
    <property type="entry name" value="PurM N-terminal domain-like"/>
    <property type="match status" value="1"/>
</dbReference>
<dbReference type="SMART" id="SM01210">
    <property type="entry name" value="GARS_C"/>
    <property type="match status" value="1"/>
</dbReference>
<dbReference type="InterPro" id="IPR011761">
    <property type="entry name" value="ATP-grasp"/>
</dbReference>
<dbReference type="InterPro" id="IPR036921">
    <property type="entry name" value="PurM-like_N_sf"/>
</dbReference>
<dbReference type="PROSITE" id="PS00184">
    <property type="entry name" value="GARS"/>
    <property type="match status" value="1"/>
</dbReference>
<dbReference type="SUPFAM" id="SSF56059">
    <property type="entry name" value="Glutathione synthetase ATP-binding domain-like"/>
    <property type="match status" value="1"/>
</dbReference>
<dbReference type="Pfam" id="PF01071">
    <property type="entry name" value="GARS_A"/>
    <property type="match status" value="1"/>
</dbReference>
<dbReference type="PANTHER" id="PTHR10520:SF12">
    <property type="entry name" value="TRIFUNCTIONAL PURINE BIOSYNTHETIC PROTEIN ADENOSINE-3"/>
    <property type="match status" value="1"/>
</dbReference>
<evidence type="ECO:0000256" key="1">
    <source>
        <dbReference type="ARBA" id="ARBA00022598"/>
    </source>
</evidence>
<organism evidence="7 8">
    <name type="scientific">Bugula neritina</name>
    <name type="common">Brown bryozoan</name>
    <name type="synonym">Sertularia neritina</name>
    <dbReference type="NCBI Taxonomy" id="10212"/>
    <lineage>
        <taxon>Eukaryota</taxon>
        <taxon>Metazoa</taxon>
        <taxon>Spiralia</taxon>
        <taxon>Lophotrochozoa</taxon>
        <taxon>Bryozoa</taxon>
        <taxon>Gymnolaemata</taxon>
        <taxon>Cheilostomatida</taxon>
        <taxon>Flustrina</taxon>
        <taxon>Buguloidea</taxon>
        <taxon>Bugulidae</taxon>
        <taxon>Bugula</taxon>
    </lineage>
</organism>
<dbReference type="FunFam" id="3.90.600.10:FF:000001">
    <property type="entry name" value="Trifunctional purine biosynthetic protein adenosine-3"/>
    <property type="match status" value="1"/>
</dbReference>
<accession>A0A7J7KT78</accession>
<dbReference type="AlphaFoldDB" id="A0A7J7KT78"/>
<dbReference type="Gene3D" id="3.30.470.20">
    <property type="entry name" value="ATP-grasp fold, B domain"/>
    <property type="match status" value="1"/>
</dbReference>
<dbReference type="Pfam" id="PF02843">
    <property type="entry name" value="GARS_C"/>
    <property type="match status" value="1"/>
</dbReference>
<dbReference type="SUPFAM" id="SSF51246">
    <property type="entry name" value="Rudiment single hybrid motif"/>
    <property type="match status" value="1"/>
</dbReference>
<dbReference type="OrthoDB" id="2018833at2759"/>
<evidence type="ECO:0000256" key="5">
    <source>
        <dbReference type="PROSITE-ProRule" id="PRU00409"/>
    </source>
</evidence>
<reference evidence="7" key="1">
    <citation type="submission" date="2020-06" db="EMBL/GenBank/DDBJ databases">
        <title>Draft genome of Bugula neritina, a colonial animal packing powerful symbionts and potential medicines.</title>
        <authorList>
            <person name="Rayko M."/>
        </authorList>
    </citation>
    <scope>NUCLEOTIDE SEQUENCE [LARGE SCALE GENOMIC DNA]</scope>
    <source>
        <strain evidence="7">Kwan_BN1</strain>
    </source>
</reference>
<dbReference type="GO" id="GO:0004637">
    <property type="term" value="F:phosphoribosylamine-glycine ligase activity"/>
    <property type="evidence" value="ECO:0007669"/>
    <property type="project" value="InterPro"/>
</dbReference>
<sequence>MKKTVLAMRTAGHPFTGVLYGGFMLTADGPMVLEFNCRFGDPETQVVLSLLNSDLYDIMMSCCTGTLDAQEVSFNTSQSAVGVVLASGGYPNKYNKGLPITGIDLLPPGIKVFHAGTAFNKKGELTTSGGRVLAVVSVGNSLQEAAAEAQRAAAAIQFEGAFFRRDIAHAALTSGSSKGMTYLDAGVDIAAGDKLVSCIKPLCKSTQVPGCVGSLGLFGSVFDLKLAEFKDPLLVSGTDGVGTKLLVALECGNHSTVVRIWWLCVSMTSCVTELNLCSSLIILLPANLMYHRLKRSLLV</sequence>
<dbReference type="Gene3D" id="3.90.600.10">
    <property type="entry name" value="Phosphoribosylglycinamide synthetase, C-terminal domain"/>
    <property type="match status" value="1"/>
</dbReference>
<dbReference type="Proteomes" id="UP000593567">
    <property type="component" value="Unassembled WGS sequence"/>
</dbReference>
<dbReference type="GO" id="GO:0005524">
    <property type="term" value="F:ATP binding"/>
    <property type="evidence" value="ECO:0007669"/>
    <property type="project" value="UniProtKB-UniRule"/>
</dbReference>
<evidence type="ECO:0000256" key="3">
    <source>
        <dbReference type="ARBA" id="ARBA00022755"/>
    </source>
</evidence>
<evidence type="ECO:0000256" key="4">
    <source>
        <dbReference type="ARBA" id="ARBA00022840"/>
    </source>
</evidence>
<keyword evidence="3" id="KW-0658">Purine biosynthesis</keyword>
<dbReference type="GO" id="GO:0004641">
    <property type="term" value="F:phosphoribosylformylglycinamidine cyclo-ligase activity"/>
    <property type="evidence" value="ECO:0007669"/>
    <property type="project" value="InterPro"/>
</dbReference>
<evidence type="ECO:0000256" key="2">
    <source>
        <dbReference type="ARBA" id="ARBA00022741"/>
    </source>
</evidence>
<dbReference type="GO" id="GO:0046872">
    <property type="term" value="F:metal ion binding"/>
    <property type="evidence" value="ECO:0007669"/>
    <property type="project" value="InterPro"/>
</dbReference>
<dbReference type="InterPro" id="IPR037123">
    <property type="entry name" value="PRibGlycinamide_synth_C_sf"/>
</dbReference>
<dbReference type="InterPro" id="IPR020559">
    <property type="entry name" value="PRibGlycinamide_synth_CS"/>
</dbReference>
<keyword evidence="4 5" id="KW-0067">ATP-binding</keyword>
<dbReference type="GO" id="GO:0006189">
    <property type="term" value="P:'de novo' IMP biosynthetic process"/>
    <property type="evidence" value="ECO:0007669"/>
    <property type="project" value="InterPro"/>
</dbReference>
<dbReference type="Gene3D" id="3.30.1330.10">
    <property type="entry name" value="PurM-like, N-terminal domain"/>
    <property type="match status" value="1"/>
</dbReference>
<dbReference type="PROSITE" id="PS50975">
    <property type="entry name" value="ATP_GRASP"/>
    <property type="match status" value="1"/>
</dbReference>
<comment type="caution">
    <text evidence="7">The sequence shown here is derived from an EMBL/GenBank/DDBJ whole genome shotgun (WGS) entry which is preliminary data.</text>
</comment>
<evidence type="ECO:0000259" key="6">
    <source>
        <dbReference type="PROSITE" id="PS50975"/>
    </source>
</evidence>
<dbReference type="InterPro" id="IPR011054">
    <property type="entry name" value="Rudment_hybrid_motif"/>
</dbReference>
<dbReference type="InterPro" id="IPR020560">
    <property type="entry name" value="PRibGlycinamide_synth_C-dom"/>
</dbReference>